<organism evidence="2">
    <name type="scientific">Anguilla anguilla</name>
    <name type="common">European freshwater eel</name>
    <name type="synonym">Muraena anguilla</name>
    <dbReference type="NCBI Taxonomy" id="7936"/>
    <lineage>
        <taxon>Eukaryota</taxon>
        <taxon>Metazoa</taxon>
        <taxon>Chordata</taxon>
        <taxon>Craniata</taxon>
        <taxon>Vertebrata</taxon>
        <taxon>Euteleostomi</taxon>
        <taxon>Actinopterygii</taxon>
        <taxon>Neopterygii</taxon>
        <taxon>Teleostei</taxon>
        <taxon>Anguilliformes</taxon>
        <taxon>Anguillidae</taxon>
        <taxon>Anguilla</taxon>
    </lineage>
</organism>
<proteinExistence type="predicted"/>
<reference evidence="2" key="1">
    <citation type="submission" date="2014-11" db="EMBL/GenBank/DDBJ databases">
        <authorList>
            <person name="Amaro Gonzalez C."/>
        </authorList>
    </citation>
    <scope>NUCLEOTIDE SEQUENCE</scope>
</reference>
<feature type="compositionally biased region" description="Polar residues" evidence="1">
    <location>
        <begin position="30"/>
        <end position="46"/>
    </location>
</feature>
<dbReference type="AlphaFoldDB" id="A0A0E9SF05"/>
<accession>A0A0E9SF05</accession>
<sequence length="52" mass="6072">MSRQSNRTTRDKKMNLSSLLSHMGPWSPSCVRTTRMTKKSTNSWTRWGTILE</sequence>
<protein>
    <submittedName>
        <fullName evidence="2">Uncharacterized protein</fullName>
    </submittedName>
</protein>
<feature type="region of interest" description="Disordered" evidence="1">
    <location>
        <begin position="1"/>
        <end position="52"/>
    </location>
</feature>
<reference evidence="2" key="2">
    <citation type="journal article" date="2015" name="Fish Shellfish Immunol.">
        <title>Early steps in the European eel (Anguilla anguilla)-Vibrio vulnificus interaction in the gills: Role of the RtxA13 toxin.</title>
        <authorList>
            <person name="Callol A."/>
            <person name="Pajuelo D."/>
            <person name="Ebbesson L."/>
            <person name="Teles M."/>
            <person name="MacKenzie S."/>
            <person name="Amaro C."/>
        </authorList>
    </citation>
    <scope>NUCLEOTIDE SEQUENCE</scope>
</reference>
<dbReference type="EMBL" id="GBXM01069474">
    <property type="protein sequence ID" value="JAH39103.1"/>
    <property type="molecule type" value="Transcribed_RNA"/>
</dbReference>
<evidence type="ECO:0000256" key="1">
    <source>
        <dbReference type="SAM" id="MobiDB-lite"/>
    </source>
</evidence>
<name>A0A0E9SF05_ANGAN</name>
<evidence type="ECO:0000313" key="2">
    <source>
        <dbReference type="EMBL" id="JAH39103.1"/>
    </source>
</evidence>